<dbReference type="SUPFAM" id="SSF52518">
    <property type="entry name" value="Thiamin diphosphate-binding fold (THDP-binding)"/>
    <property type="match status" value="1"/>
</dbReference>
<dbReference type="InterPro" id="IPR029061">
    <property type="entry name" value="THDP-binding"/>
</dbReference>
<organism evidence="7 8">
    <name type="scientific">Lancefieldella parvula</name>
    <dbReference type="NCBI Taxonomy" id="1382"/>
    <lineage>
        <taxon>Bacteria</taxon>
        <taxon>Bacillati</taxon>
        <taxon>Actinomycetota</taxon>
        <taxon>Coriobacteriia</taxon>
        <taxon>Coriobacteriales</taxon>
        <taxon>Atopobiaceae</taxon>
        <taxon>Lancefieldella</taxon>
    </lineage>
</organism>
<gene>
    <name evidence="7" type="ORF">HXK23_02930</name>
</gene>
<keyword evidence="5" id="KW-0786">Thiamine pyrophosphate</keyword>
<evidence type="ECO:0000256" key="2">
    <source>
        <dbReference type="ARBA" id="ARBA00007131"/>
    </source>
</evidence>
<evidence type="ECO:0000313" key="7">
    <source>
        <dbReference type="EMBL" id="MBF4809167.1"/>
    </source>
</evidence>
<protein>
    <submittedName>
        <fullName evidence="7">Transketolase</fullName>
    </submittedName>
</protein>
<dbReference type="Pfam" id="PF00456">
    <property type="entry name" value="Transketolase_N"/>
    <property type="match status" value="1"/>
</dbReference>
<comment type="similarity">
    <text evidence="2">Belongs to the transketolase family.</text>
</comment>
<proteinExistence type="inferred from homology"/>
<dbReference type="GO" id="GO:0000287">
    <property type="term" value="F:magnesium ion binding"/>
    <property type="evidence" value="ECO:0007669"/>
    <property type="project" value="UniProtKB-ARBA"/>
</dbReference>
<feature type="domain" description="Transketolase N-terminal" evidence="6">
    <location>
        <begin position="18"/>
        <end position="288"/>
    </location>
</feature>
<dbReference type="Gene3D" id="3.40.50.970">
    <property type="match status" value="1"/>
</dbReference>
<accession>A0A930YT28</accession>
<name>A0A930YT28_9ACTN</name>
<evidence type="ECO:0000256" key="1">
    <source>
        <dbReference type="ARBA" id="ARBA00001964"/>
    </source>
</evidence>
<comment type="caution">
    <text evidence="7">The sequence shown here is derived from an EMBL/GenBank/DDBJ whole genome shotgun (WGS) entry which is preliminary data.</text>
</comment>
<sequence length="309" mass="33310">MGTSALPERNLTDDELKLAANTLRRDVIDMLEKSKSGHPGGSLSAADIVATLFFSGVMKYNHNNPEDHTEDRFFLSKGHVAPVLYAAYHLLDWLHDEDMVTLRQLGSRLQGHPDCHACPGIEVCSGSLGQGLSVAAGCALGLSMDALASGERAKKVFVLLGDGELQEGSNWEACMFAAHQKLDNLIAIVDLNNLQIDGHVTDVCSLGDIDEKFRSFGWNVLRVNGHEVAEVRQALLAARDGREAGNTAPTVVICQTVKGKGVSFMEDKASWHGNAPSAEQADLAREELDAARELLLIDLQGEGKEVANV</sequence>
<evidence type="ECO:0000256" key="4">
    <source>
        <dbReference type="ARBA" id="ARBA00022723"/>
    </source>
</evidence>
<evidence type="ECO:0000259" key="6">
    <source>
        <dbReference type="Pfam" id="PF00456"/>
    </source>
</evidence>
<dbReference type="PANTHER" id="PTHR47514">
    <property type="entry name" value="TRANSKETOLASE N-TERMINAL SECTION-RELATED"/>
    <property type="match status" value="1"/>
</dbReference>
<reference evidence="7" key="1">
    <citation type="submission" date="2020-04" db="EMBL/GenBank/DDBJ databases">
        <title>Deep metagenomics examines the oral microbiome during advanced dental caries in children, revealing novel taxa and co-occurrences with host molecules.</title>
        <authorList>
            <person name="Baker J.L."/>
            <person name="Morton J.T."/>
            <person name="Dinis M."/>
            <person name="Alvarez R."/>
            <person name="Tran N.C."/>
            <person name="Knight R."/>
            <person name="Edlund A."/>
        </authorList>
    </citation>
    <scope>NUCLEOTIDE SEQUENCE</scope>
    <source>
        <strain evidence="7">JCVI_22A_bin.2</strain>
    </source>
</reference>
<keyword evidence="4" id="KW-0479">Metal-binding</keyword>
<dbReference type="AlphaFoldDB" id="A0A930YT28"/>
<dbReference type="InterPro" id="IPR005474">
    <property type="entry name" value="Transketolase_N"/>
</dbReference>
<dbReference type="PROSITE" id="PS00801">
    <property type="entry name" value="TRANSKETOLASE_1"/>
    <property type="match status" value="1"/>
</dbReference>
<dbReference type="InterPro" id="IPR049557">
    <property type="entry name" value="Transketolase_CS"/>
</dbReference>
<evidence type="ECO:0000256" key="3">
    <source>
        <dbReference type="ARBA" id="ARBA00022679"/>
    </source>
</evidence>
<dbReference type="PANTHER" id="PTHR47514:SF1">
    <property type="entry name" value="TRANSKETOLASE N-TERMINAL SECTION-RELATED"/>
    <property type="match status" value="1"/>
</dbReference>
<comment type="cofactor">
    <cofactor evidence="1">
        <name>thiamine diphosphate</name>
        <dbReference type="ChEBI" id="CHEBI:58937"/>
    </cofactor>
</comment>
<dbReference type="Proteomes" id="UP000772566">
    <property type="component" value="Unassembled WGS sequence"/>
</dbReference>
<dbReference type="CDD" id="cd02012">
    <property type="entry name" value="TPP_TK"/>
    <property type="match status" value="1"/>
</dbReference>
<evidence type="ECO:0000256" key="5">
    <source>
        <dbReference type="ARBA" id="ARBA00023052"/>
    </source>
</evidence>
<dbReference type="EMBL" id="JABZGT010000135">
    <property type="protein sequence ID" value="MBF4809167.1"/>
    <property type="molecule type" value="Genomic_DNA"/>
</dbReference>
<evidence type="ECO:0000313" key="8">
    <source>
        <dbReference type="Proteomes" id="UP000772566"/>
    </source>
</evidence>
<dbReference type="GO" id="GO:0016740">
    <property type="term" value="F:transferase activity"/>
    <property type="evidence" value="ECO:0007669"/>
    <property type="project" value="UniProtKB-KW"/>
</dbReference>
<keyword evidence="3" id="KW-0808">Transferase</keyword>